<gene>
    <name evidence="2" type="ORF">HHU12_27125</name>
</gene>
<feature type="signal peptide" evidence="1">
    <location>
        <begin position="1"/>
        <end position="22"/>
    </location>
</feature>
<keyword evidence="1" id="KW-0732">Signal</keyword>
<keyword evidence="3" id="KW-1185">Reference proteome</keyword>
<accession>A0A7X9XCC6</accession>
<name>A0A7X9XCC6_9BACT</name>
<dbReference type="Proteomes" id="UP000576082">
    <property type="component" value="Unassembled WGS sequence"/>
</dbReference>
<feature type="chain" id="PRO_5030682214" evidence="1">
    <location>
        <begin position="23"/>
        <end position="82"/>
    </location>
</feature>
<sequence length="82" mass="9900">MQSNYKLISLFLLFSISLNLYASDEDLLKKVRAHYYDIQSKIKYLKPFSFDDSLTYYKREWRDCQDCLSKRGVKGRVFLLSW</sequence>
<evidence type="ECO:0000313" key="3">
    <source>
        <dbReference type="Proteomes" id="UP000576082"/>
    </source>
</evidence>
<dbReference type="EMBL" id="JABANE010000108">
    <property type="protein sequence ID" value="NME71667.1"/>
    <property type="molecule type" value="Genomic_DNA"/>
</dbReference>
<organism evidence="2 3">
    <name type="scientific">Flammeovirga aprica JL-4</name>
    <dbReference type="NCBI Taxonomy" id="694437"/>
    <lineage>
        <taxon>Bacteria</taxon>
        <taxon>Pseudomonadati</taxon>
        <taxon>Bacteroidota</taxon>
        <taxon>Cytophagia</taxon>
        <taxon>Cytophagales</taxon>
        <taxon>Flammeovirgaceae</taxon>
        <taxon>Flammeovirga</taxon>
    </lineage>
</organism>
<evidence type="ECO:0000313" key="2">
    <source>
        <dbReference type="EMBL" id="NME71667.1"/>
    </source>
</evidence>
<protein>
    <submittedName>
        <fullName evidence="2">Uncharacterized protein</fullName>
    </submittedName>
</protein>
<comment type="caution">
    <text evidence="2">The sequence shown here is derived from an EMBL/GenBank/DDBJ whole genome shotgun (WGS) entry which is preliminary data.</text>
</comment>
<dbReference type="RefSeq" id="WP_169659875.1">
    <property type="nucleotide sequence ID" value="NZ_JABANE010000108.1"/>
</dbReference>
<dbReference type="AlphaFoldDB" id="A0A7X9XCC6"/>
<evidence type="ECO:0000256" key="1">
    <source>
        <dbReference type="SAM" id="SignalP"/>
    </source>
</evidence>
<reference evidence="2 3" key="1">
    <citation type="submission" date="2020-04" db="EMBL/GenBank/DDBJ databases">
        <title>Flammeovirga sp. SR4, a novel species isolated from seawater.</title>
        <authorList>
            <person name="Wang X."/>
        </authorList>
    </citation>
    <scope>NUCLEOTIDE SEQUENCE [LARGE SCALE GENOMIC DNA]</scope>
    <source>
        <strain evidence="2 3">ATCC 23126</strain>
    </source>
</reference>
<proteinExistence type="predicted"/>